<dbReference type="OrthoDB" id="4373027at2"/>
<dbReference type="AlphaFoldDB" id="A0A1E8PYY3"/>
<name>A0A1E8PYY3_9MYCO</name>
<comment type="caution">
    <text evidence="1">The sequence shown here is derived from an EMBL/GenBank/DDBJ whole genome shotgun (WGS) entry which is preliminary data.</text>
</comment>
<protein>
    <submittedName>
        <fullName evidence="1">Uncharacterized protein</fullName>
    </submittedName>
</protein>
<gene>
    <name evidence="1" type="ORF">BEL07_22590</name>
</gene>
<sequence length="145" mass="15427">MTNSAAIPPIDTATDPIGSVDDLRQRWRALMGELAFGEHLVRFAFVGPDRRMITVLSDVPVAGRPTRRVVDGLVGSLSGIVRGLGEGHTVAFLLSGPGRGGVSDSDRRWARALAESARAFDVPIEPVFRANDDAVLLVPDRAAVA</sequence>
<accession>A0A1E8PYY3</accession>
<dbReference type="Proteomes" id="UP000178953">
    <property type="component" value="Unassembled WGS sequence"/>
</dbReference>
<evidence type="ECO:0000313" key="2">
    <source>
        <dbReference type="Proteomes" id="UP000178953"/>
    </source>
</evidence>
<reference evidence="1 2" key="1">
    <citation type="submission" date="2016-09" db="EMBL/GenBank/DDBJ databases">
        <title>genome sequence of Mycobacterium sp. 739 SCH.</title>
        <authorList>
            <person name="Greninger A.L."/>
            <person name="Qin X."/>
            <person name="Jerome K."/>
            <person name="Vora S."/>
            <person name="Quinn K."/>
        </authorList>
    </citation>
    <scope>NUCLEOTIDE SEQUENCE [LARGE SCALE GENOMIC DNA]</scope>
    <source>
        <strain evidence="1 2">SCH</strain>
    </source>
</reference>
<organism evidence="1 2">
    <name type="scientific">Mycolicibacterium grossiae</name>
    <dbReference type="NCBI Taxonomy" id="1552759"/>
    <lineage>
        <taxon>Bacteria</taxon>
        <taxon>Bacillati</taxon>
        <taxon>Actinomycetota</taxon>
        <taxon>Actinomycetes</taxon>
        <taxon>Mycobacteriales</taxon>
        <taxon>Mycobacteriaceae</taxon>
        <taxon>Mycolicibacterium</taxon>
    </lineage>
</organism>
<evidence type="ECO:0000313" key="1">
    <source>
        <dbReference type="EMBL" id="OFJ51493.1"/>
    </source>
</evidence>
<dbReference type="EMBL" id="MCHX01000065">
    <property type="protein sequence ID" value="OFJ51493.1"/>
    <property type="molecule type" value="Genomic_DNA"/>
</dbReference>
<proteinExistence type="predicted"/>
<keyword evidence="2" id="KW-1185">Reference proteome</keyword>